<sequence>MMSFLAFRVSLTFSVHTSPNRSVRSSEEPGNFTTMFLTIIIFADPMRRIQPRIGVLYRIHRGPHRVEYPDIMDEDVRE</sequence>
<dbReference type="AlphaFoldDB" id="A0A317VA90"/>
<dbReference type="GeneID" id="37053503"/>
<gene>
    <name evidence="1" type="ORF">BO83DRAFT_379586</name>
</gene>
<name>A0A317VA90_ASPEC</name>
<reference evidence="1" key="1">
    <citation type="submission" date="2016-12" db="EMBL/GenBank/DDBJ databases">
        <title>The genomes of Aspergillus section Nigri reveals drivers in fungal speciation.</title>
        <authorList>
            <consortium name="DOE Joint Genome Institute"/>
            <person name="Vesth T.C."/>
            <person name="Nybo J."/>
            <person name="Theobald S."/>
            <person name="Brandl J."/>
            <person name="Frisvad J.C."/>
            <person name="Nielsen K.F."/>
            <person name="Lyhne E.K."/>
            <person name="Kogle M.E."/>
            <person name="Kuo A."/>
            <person name="Riley R."/>
            <person name="Clum A."/>
            <person name="Nolan M."/>
            <person name="Lipzen A."/>
            <person name="Salamov A."/>
            <person name="Henrissat B."/>
            <person name="Wiebenga A."/>
            <person name="De vries R.P."/>
            <person name="Grigoriev I.V."/>
            <person name="Mortensen U.H."/>
            <person name="Andersen M.R."/>
            <person name="Baker S.E."/>
        </authorList>
    </citation>
    <scope>NUCLEOTIDE SEQUENCE</scope>
    <source>
        <strain evidence="1">CBS 122712</strain>
    </source>
</reference>
<proteinExistence type="predicted"/>
<evidence type="ECO:0000313" key="1">
    <source>
        <dbReference type="EMBL" id="PWY69947.1"/>
    </source>
</evidence>
<keyword evidence="2" id="KW-1185">Reference proteome</keyword>
<dbReference type="RefSeq" id="XP_025386641.1">
    <property type="nucleotide sequence ID" value="XM_025531541.1"/>
</dbReference>
<organism evidence="1 2">
    <name type="scientific">Aspergillus eucalypticola (strain CBS 122712 / IBT 29274)</name>
    <dbReference type="NCBI Taxonomy" id="1448314"/>
    <lineage>
        <taxon>Eukaryota</taxon>
        <taxon>Fungi</taxon>
        <taxon>Dikarya</taxon>
        <taxon>Ascomycota</taxon>
        <taxon>Pezizomycotina</taxon>
        <taxon>Eurotiomycetes</taxon>
        <taxon>Eurotiomycetidae</taxon>
        <taxon>Eurotiales</taxon>
        <taxon>Aspergillaceae</taxon>
        <taxon>Aspergillus</taxon>
        <taxon>Aspergillus subgen. Circumdati</taxon>
    </lineage>
</organism>
<dbReference type="VEuPathDB" id="FungiDB:BO83DRAFT_379586"/>
<dbReference type="EMBL" id="MSFU01000017">
    <property type="protein sequence ID" value="PWY69947.1"/>
    <property type="molecule type" value="Genomic_DNA"/>
</dbReference>
<dbReference type="Proteomes" id="UP000246171">
    <property type="component" value="Unassembled WGS sequence"/>
</dbReference>
<comment type="caution">
    <text evidence="1">The sequence shown here is derived from an EMBL/GenBank/DDBJ whole genome shotgun (WGS) entry which is preliminary data.</text>
</comment>
<accession>A0A317VA90</accession>
<evidence type="ECO:0000313" key="2">
    <source>
        <dbReference type="Proteomes" id="UP000246171"/>
    </source>
</evidence>
<protein>
    <submittedName>
        <fullName evidence="1">Uncharacterized protein</fullName>
    </submittedName>
</protein>